<keyword evidence="4" id="KW-1003">Cell membrane</keyword>
<dbReference type="InterPro" id="IPR000515">
    <property type="entry name" value="MetI-like"/>
</dbReference>
<feature type="transmembrane region" description="Helical" evidence="8">
    <location>
        <begin position="207"/>
        <end position="228"/>
    </location>
</feature>
<feature type="transmembrane region" description="Helical" evidence="8">
    <location>
        <begin position="240"/>
        <end position="264"/>
    </location>
</feature>
<keyword evidence="3 8" id="KW-0813">Transport</keyword>
<dbReference type="STRING" id="157910.SAMN05445850_3509"/>
<evidence type="ECO:0000256" key="4">
    <source>
        <dbReference type="ARBA" id="ARBA00022475"/>
    </source>
</evidence>
<dbReference type="GO" id="GO:0005886">
    <property type="term" value="C:plasma membrane"/>
    <property type="evidence" value="ECO:0007669"/>
    <property type="project" value="UniProtKB-SubCell"/>
</dbReference>
<comment type="subcellular location">
    <subcellularLocation>
        <location evidence="1 8">Cell membrane</location>
        <topology evidence="1 8">Multi-pass membrane protein</topology>
    </subcellularLocation>
</comment>
<dbReference type="SUPFAM" id="SSF161098">
    <property type="entry name" value="MetI-like"/>
    <property type="match status" value="1"/>
</dbReference>
<evidence type="ECO:0000256" key="8">
    <source>
        <dbReference type="RuleBase" id="RU363032"/>
    </source>
</evidence>
<organism evidence="10 11">
    <name type="scientific">Paraburkholderia tuberum</name>
    <dbReference type="NCBI Taxonomy" id="157910"/>
    <lineage>
        <taxon>Bacteria</taxon>
        <taxon>Pseudomonadati</taxon>
        <taxon>Pseudomonadota</taxon>
        <taxon>Betaproteobacteria</taxon>
        <taxon>Burkholderiales</taxon>
        <taxon>Burkholderiaceae</taxon>
        <taxon>Paraburkholderia</taxon>
    </lineage>
</organism>
<dbReference type="GO" id="GO:0055085">
    <property type="term" value="P:transmembrane transport"/>
    <property type="evidence" value="ECO:0007669"/>
    <property type="project" value="InterPro"/>
</dbReference>
<keyword evidence="5 8" id="KW-0812">Transmembrane</keyword>
<evidence type="ECO:0000256" key="7">
    <source>
        <dbReference type="ARBA" id="ARBA00023136"/>
    </source>
</evidence>
<evidence type="ECO:0000256" key="1">
    <source>
        <dbReference type="ARBA" id="ARBA00004651"/>
    </source>
</evidence>
<accession>A0A1H1HEU5</accession>
<evidence type="ECO:0000256" key="3">
    <source>
        <dbReference type="ARBA" id="ARBA00022448"/>
    </source>
</evidence>
<dbReference type="CDD" id="cd06261">
    <property type="entry name" value="TM_PBP2"/>
    <property type="match status" value="1"/>
</dbReference>
<comment type="similarity">
    <text evidence="2">Belongs to the binding-protein-dependent transport system permease family. CysTW subfamily.</text>
</comment>
<evidence type="ECO:0000313" key="11">
    <source>
        <dbReference type="Proteomes" id="UP000199365"/>
    </source>
</evidence>
<sequence>MSAVTTQQQDWHLRELKRSLRNVNLRKQMAALALVAPLAIFIFLVFVMPVASMISRSIQSPEVVDALPDTTAALRNWDRKSAVPDDAFRGLMLDIERNGGNNSSGTAAGRLNGQKEGFRSLFYKTSSALPFGDDDSALPAHEVRQKLIEIDRRWEDPGYWQVIAKDSSRYTSQYLLATMDYRRNSAGDIVPVDPGASAYREVFKRTFVISGLVTLAALLLGYPLAYWISSLPAGKANLLMILVLLPFWTSILVRISAWIVILQGSGLVNKALLSLDLISSPLTLLFNRTGVLISMTHILLPFMILPLYSVMKSVPASYTKAAISLGSHPFGAFWKVYFPQTLPGVGAGGLLVFITALGYYITPALLGGAGDQMVSYYIAYFTNVALNWGMACALGAVLLLVTLILFGVYRKIVGNELKVG</sequence>
<feature type="domain" description="ABC transmembrane type-1" evidence="9">
    <location>
        <begin position="203"/>
        <end position="409"/>
    </location>
</feature>
<dbReference type="Gene3D" id="1.10.3720.10">
    <property type="entry name" value="MetI-like"/>
    <property type="match status" value="1"/>
</dbReference>
<dbReference type="PANTHER" id="PTHR42929:SF5">
    <property type="entry name" value="ABC TRANSPORTER PERMEASE PROTEIN"/>
    <property type="match status" value="1"/>
</dbReference>
<feature type="transmembrane region" description="Helical" evidence="8">
    <location>
        <begin position="386"/>
        <end position="409"/>
    </location>
</feature>
<reference evidence="11" key="1">
    <citation type="submission" date="2016-10" db="EMBL/GenBank/DDBJ databases">
        <authorList>
            <person name="Varghese N."/>
            <person name="Submissions S."/>
        </authorList>
    </citation>
    <scope>NUCLEOTIDE SEQUENCE [LARGE SCALE GENOMIC DNA]</scope>
    <source>
        <strain evidence="11">DUS833</strain>
    </source>
</reference>
<dbReference type="PROSITE" id="PS50928">
    <property type="entry name" value="ABC_TM1"/>
    <property type="match status" value="1"/>
</dbReference>
<evidence type="ECO:0000256" key="6">
    <source>
        <dbReference type="ARBA" id="ARBA00022989"/>
    </source>
</evidence>
<evidence type="ECO:0000256" key="2">
    <source>
        <dbReference type="ARBA" id="ARBA00007069"/>
    </source>
</evidence>
<keyword evidence="11" id="KW-1185">Reference proteome</keyword>
<feature type="transmembrane region" description="Helical" evidence="8">
    <location>
        <begin position="285"/>
        <end position="309"/>
    </location>
</feature>
<evidence type="ECO:0000313" key="10">
    <source>
        <dbReference type="EMBL" id="SDR23941.1"/>
    </source>
</evidence>
<evidence type="ECO:0000256" key="5">
    <source>
        <dbReference type="ARBA" id="ARBA00022692"/>
    </source>
</evidence>
<feature type="transmembrane region" description="Helical" evidence="8">
    <location>
        <begin position="29"/>
        <end position="51"/>
    </location>
</feature>
<dbReference type="PANTHER" id="PTHR42929">
    <property type="entry name" value="INNER MEMBRANE ABC TRANSPORTER PERMEASE PROTEIN YDCU-RELATED-RELATED"/>
    <property type="match status" value="1"/>
</dbReference>
<dbReference type="AlphaFoldDB" id="A0A1H1HEU5"/>
<dbReference type="Pfam" id="PF00528">
    <property type="entry name" value="BPD_transp_1"/>
    <property type="match status" value="1"/>
</dbReference>
<dbReference type="EMBL" id="FNKX01000001">
    <property type="protein sequence ID" value="SDR23941.1"/>
    <property type="molecule type" value="Genomic_DNA"/>
</dbReference>
<protein>
    <submittedName>
        <fullName evidence="10">Putative spermidine/putrescine transport system permease protein</fullName>
    </submittedName>
</protein>
<feature type="transmembrane region" description="Helical" evidence="8">
    <location>
        <begin position="345"/>
        <end position="366"/>
    </location>
</feature>
<name>A0A1H1HEU5_9BURK</name>
<keyword evidence="6 8" id="KW-1133">Transmembrane helix</keyword>
<dbReference type="RefSeq" id="WP_090805028.1">
    <property type="nucleotide sequence ID" value="NZ_FNKX01000001.1"/>
</dbReference>
<keyword evidence="7 8" id="KW-0472">Membrane</keyword>
<proteinExistence type="inferred from homology"/>
<dbReference type="Proteomes" id="UP000199365">
    <property type="component" value="Unassembled WGS sequence"/>
</dbReference>
<evidence type="ECO:0000259" key="9">
    <source>
        <dbReference type="PROSITE" id="PS50928"/>
    </source>
</evidence>
<dbReference type="InterPro" id="IPR035906">
    <property type="entry name" value="MetI-like_sf"/>
</dbReference>
<gene>
    <name evidence="10" type="ORF">SAMN05445850_3509</name>
</gene>